<keyword evidence="2" id="KW-1185">Reference proteome</keyword>
<accession>A0ACC2TK76</accession>
<evidence type="ECO:0000313" key="1">
    <source>
        <dbReference type="EMBL" id="KAJ9074657.1"/>
    </source>
</evidence>
<dbReference type="Proteomes" id="UP001165960">
    <property type="component" value="Unassembled WGS sequence"/>
</dbReference>
<name>A0ACC2TK76_9FUNG</name>
<evidence type="ECO:0000313" key="2">
    <source>
        <dbReference type="Proteomes" id="UP001165960"/>
    </source>
</evidence>
<comment type="caution">
    <text evidence="1">The sequence shown here is derived from an EMBL/GenBank/DDBJ whole genome shotgun (WGS) entry which is preliminary data.</text>
</comment>
<organism evidence="1 2">
    <name type="scientific">Entomophthora muscae</name>
    <dbReference type="NCBI Taxonomy" id="34485"/>
    <lineage>
        <taxon>Eukaryota</taxon>
        <taxon>Fungi</taxon>
        <taxon>Fungi incertae sedis</taxon>
        <taxon>Zoopagomycota</taxon>
        <taxon>Entomophthoromycotina</taxon>
        <taxon>Entomophthoromycetes</taxon>
        <taxon>Entomophthorales</taxon>
        <taxon>Entomophthoraceae</taxon>
        <taxon>Entomophthora</taxon>
    </lineage>
</organism>
<dbReference type="EMBL" id="QTSX02002850">
    <property type="protein sequence ID" value="KAJ9074657.1"/>
    <property type="molecule type" value="Genomic_DNA"/>
</dbReference>
<protein>
    <submittedName>
        <fullName evidence="1">Uncharacterized protein</fullName>
    </submittedName>
</protein>
<gene>
    <name evidence="1" type="ORF">DSO57_1004113</name>
</gene>
<proteinExistence type="predicted"/>
<sequence length="193" mass="21091">MILPVIKFVVFTLAPFLLLLWSTSPNLWLGRSSLSCLVSDDPSSLLLFPGDLLTSGKAMVKSLTCDNLDLHSAEPILPAPSAEGPLLSPPRMQDDIDSIPLQETQVLPLAPSCGPWLIVGFVLMGLNSYFPQLSPVSSLWSPLRAAVPVIHWVALWWFVLPGWEPNLVSLAPSLTVTFLLQHKLLIAVRHSPT</sequence>
<reference evidence="1" key="1">
    <citation type="submission" date="2022-04" db="EMBL/GenBank/DDBJ databases">
        <title>Genome of the entomopathogenic fungus Entomophthora muscae.</title>
        <authorList>
            <person name="Elya C."/>
            <person name="Lovett B.R."/>
            <person name="Lee E."/>
            <person name="Macias A.M."/>
            <person name="Hajek A.E."/>
            <person name="De Bivort B.L."/>
            <person name="Kasson M.T."/>
            <person name="De Fine Licht H.H."/>
            <person name="Stajich J.E."/>
        </authorList>
    </citation>
    <scope>NUCLEOTIDE SEQUENCE</scope>
    <source>
        <strain evidence="1">Berkeley</strain>
    </source>
</reference>